<proteinExistence type="inferred from homology"/>
<dbReference type="eggNOG" id="KOG0032">
    <property type="taxonomic scope" value="Eukaryota"/>
</dbReference>
<keyword evidence="9" id="KW-0418">Kinase</keyword>
<evidence type="ECO:0000259" key="6">
    <source>
        <dbReference type="PROSITE" id="PS50006"/>
    </source>
</evidence>
<keyword evidence="9" id="KW-0808">Transferase</keyword>
<dbReference type="Proteomes" id="UP000002605">
    <property type="component" value="Chromosome 2"/>
</dbReference>
<dbReference type="EMBL" id="FM992689">
    <property type="protein sequence ID" value="CAX43961.1"/>
    <property type="molecule type" value="Genomic_DNA"/>
</dbReference>
<dbReference type="RefSeq" id="XP_002418658.1">
    <property type="nucleotide sequence ID" value="XM_002418613.1"/>
</dbReference>
<dbReference type="PROSITE" id="PS50011">
    <property type="entry name" value="PROTEIN_KINASE_DOM"/>
    <property type="match status" value="1"/>
</dbReference>
<feature type="binding site" evidence="4">
    <location>
        <position position="177"/>
    </location>
    <ligand>
        <name>ATP</name>
        <dbReference type="ChEBI" id="CHEBI:30616"/>
    </ligand>
</feature>
<dbReference type="PROSITE" id="PS00108">
    <property type="entry name" value="PROTEIN_KINASE_ST"/>
    <property type="match status" value="1"/>
</dbReference>
<dbReference type="SMART" id="SM00220">
    <property type="entry name" value="S_TKc"/>
    <property type="match status" value="1"/>
</dbReference>
<protein>
    <submittedName>
        <fullName evidence="9">Meiosis-specific serine/threonine-protein kinase MEK1, putative</fullName>
        <ecNumber evidence="9">2.7.11.1</ecNumber>
    </submittedName>
</protein>
<dbReference type="CDD" id="cd22670">
    <property type="entry name" value="FHA_MEK1-like"/>
    <property type="match status" value="1"/>
</dbReference>
<dbReference type="PANTHER" id="PTHR24347">
    <property type="entry name" value="SERINE/THREONINE-PROTEIN KINASE"/>
    <property type="match status" value="1"/>
</dbReference>
<keyword evidence="5" id="KW-0723">Serine/threonine-protein kinase</keyword>
<comment type="similarity">
    <text evidence="1">Belongs to the protein kinase superfamily. CAMK Ser/Thr protein kinase family. CHEK2 subfamily.</text>
</comment>
<dbReference type="InterPro" id="IPR011009">
    <property type="entry name" value="Kinase-like_dom_sf"/>
</dbReference>
<dbReference type="SUPFAM" id="SSF49879">
    <property type="entry name" value="SMAD/FHA domain"/>
    <property type="match status" value="1"/>
</dbReference>
<dbReference type="GO" id="GO:0005524">
    <property type="term" value="F:ATP binding"/>
    <property type="evidence" value="ECO:0007669"/>
    <property type="project" value="UniProtKB-UniRule"/>
</dbReference>
<dbReference type="HOGENOM" id="CLU_000288_63_0_1"/>
<evidence type="ECO:0000313" key="8">
    <source>
        <dbReference type="CGD" id="CAL0000161882"/>
    </source>
</evidence>
<dbReference type="InterPro" id="IPR000719">
    <property type="entry name" value="Prot_kinase_dom"/>
</dbReference>
<dbReference type="VEuPathDB" id="FungiDB:CD36_21800"/>
<evidence type="ECO:0000256" key="1">
    <source>
        <dbReference type="ARBA" id="ARBA00005575"/>
    </source>
</evidence>
<dbReference type="GO" id="GO:0004674">
    <property type="term" value="F:protein serine/threonine kinase activity"/>
    <property type="evidence" value="ECO:0007669"/>
    <property type="project" value="UniProtKB-KW"/>
</dbReference>
<dbReference type="SMART" id="SM00240">
    <property type="entry name" value="FHA"/>
    <property type="match status" value="1"/>
</dbReference>
<dbReference type="EC" id="2.7.11.1" evidence="9"/>
<evidence type="ECO:0000256" key="5">
    <source>
        <dbReference type="RuleBase" id="RU000304"/>
    </source>
</evidence>
<dbReference type="CGD" id="CAL0000161882">
    <property type="gene designation" value="Cd36_21800"/>
</dbReference>
<dbReference type="Pfam" id="PF00069">
    <property type="entry name" value="Pkinase"/>
    <property type="match status" value="1"/>
</dbReference>
<gene>
    <name evidence="8" type="ordered locus">Cd36_21800</name>
    <name evidence="9" type="ORF">CD36_21800</name>
</gene>
<dbReference type="Gene3D" id="1.10.510.10">
    <property type="entry name" value="Transferase(Phosphotransferase) domain 1"/>
    <property type="match status" value="1"/>
</dbReference>
<feature type="domain" description="FHA" evidence="6">
    <location>
        <begin position="49"/>
        <end position="103"/>
    </location>
</feature>
<evidence type="ECO:0000313" key="10">
    <source>
        <dbReference type="Proteomes" id="UP000002605"/>
    </source>
</evidence>
<name>B9WC39_CANDC</name>
<evidence type="ECO:0000256" key="4">
    <source>
        <dbReference type="PROSITE-ProRule" id="PRU10141"/>
    </source>
</evidence>
<dbReference type="Pfam" id="PF00498">
    <property type="entry name" value="FHA"/>
    <property type="match status" value="1"/>
</dbReference>
<accession>B9WC39</accession>
<keyword evidence="3 4" id="KW-0067">ATP-binding</keyword>
<dbReference type="OrthoDB" id="74764at2759"/>
<keyword evidence="2 4" id="KW-0547">Nucleotide-binding</keyword>
<organism evidence="9 10">
    <name type="scientific">Candida dubliniensis (strain CD36 / ATCC MYA-646 / CBS 7987 / NCPF 3949 / NRRL Y-17841)</name>
    <name type="common">Yeast</name>
    <dbReference type="NCBI Taxonomy" id="573826"/>
    <lineage>
        <taxon>Eukaryota</taxon>
        <taxon>Fungi</taxon>
        <taxon>Dikarya</taxon>
        <taxon>Ascomycota</taxon>
        <taxon>Saccharomycotina</taxon>
        <taxon>Pichiomycetes</taxon>
        <taxon>Debaryomycetaceae</taxon>
        <taxon>Candida/Lodderomyces clade</taxon>
        <taxon>Candida</taxon>
    </lineage>
</organism>
<dbReference type="Gene3D" id="2.60.200.20">
    <property type="match status" value="1"/>
</dbReference>
<dbReference type="KEGG" id="cdu:CD36_21800"/>
<dbReference type="InterPro" id="IPR008271">
    <property type="entry name" value="Ser/Thr_kinase_AS"/>
</dbReference>
<dbReference type="FunFam" id="1.10.510.10:FF:001666">
    <property type="entry name" value="Serine/threonine protein kinase"/>
    <property type="match status" value="1"/>
</dbReference>
<keyword evidence="10" id="KW-1185">Reference proteome</keyword>
<dbReference type="GO" id="GO:0030447">
    <property type="term" value="P:filamentous growth"/>
    <property type="evidence" value="ECO:0007669"/>
    <property type="project" value="UniProtKB-ARBA"/>
</dbReference>
<dbReference type="InterPro" id="IPR008984">
    <property type="entry name" value="SMAD_FHA_dom_sf"/>
</dbReference>
<dbReference type="InterPro" id="IPR017441">
    <property type="entry name" value="Protein_kinase_ATP_BS"/>
</dbReference>
<evidence type="ECO:0000256" key="3">
    <source>
        <dbReference type="ARBA" id="ARBA00022840"/>
    </source>
</evidence>
<dbReference type="InterPro" id="IPR000253">
    <property type="entry name" value="FHA_dom"/>
</dbReference>
<dbReference type="AlphaFoldDB" id="B9WC39"/>
<evidence type="ECO:0000313" key="9">
    <source>
        <dbReference type="EMBL" id="CAX43961.1"/>
    </source>
</evidence>
<dbReference type="SUPFAM" id="SSF56112">
    <property type="entry name" value="Protein kinase-like (PK-like)"/>
    <property type="match status" value="1"/>
</dbReference>
<feature type="domain" description="Protein kinase" evidence="7">
    <location>
        <begin position="148"/>
        <end position="418"/>
    </location>
</feature>
<evidence type="ECO:0000256" key="2">
    <source>
        <dbReference type="ARBA" id="ARBA00022741"/>
    </source>
</evidence>
<dbReference type="GeneID" id="8046198"/>
<evidence type="ECO:0000259" key="7">
    <source>
        <dbReference type="PROSITE" id="PS50011"/>
    </source>
</evidence>
<dbReference type="PROSITE" id="PS50006">
    <property type="entry name" value="FHA_DOMAIN"/>
    <property type="match status" value="1"/>
</dbReference>
<dbReference type="Gene3D" id="3.30.200.20">
    <property type="entry name" value="Phosphorylase Kinase, domain 1"/>
    <property type="match status" value="1"/>
</dbReference>
<reference evidence="9 10" key="1">
    <citation type="journal article" date="2009" name="Genome Res.">
        <title>Comparative genomics of the fungal pathogens Candida dubliniensis and Candida albicans.</title>
        <authorList>
            <person name="Jackson A.P."/>
            <person name="Gamble J.A."/>
            <person name="Yeomans T."/>
            <person name="Moran G.P."/>
            <person name="Saunders D."/>
            <person name="Harris D."/>
            <person name="Aslett M."/>
            <person name="Barrell J.F."/>
            <person name="Butler G."/>
            <person name="Citiulo F."/>
            <person name="Coleman D.C."/>
            <person name="de Groot P.W.J."/>
            <person name="Goodwin T.J."/>
            <person name="Quail M.A."/>
            <person name="McQuillan J."/>
            <person name="Munro C.A."/>
            <person name="Pain A."/>
            <person name="Poulter R.T."/>
            <person name="Rajandream M.A."/>
            <person name="Renauld H."/>
            <person name="Spiering M.J."/>
            <person name="Tivey A."/>
            <person name="Gow N.A.R."/>
            <person name="Barrell B."/>
            <person name="Sullivan D.J."/>
            <person name="Berriman M."/>
        </authorList>
    </citation>
    <scope>NUCLEOTIDE SEQUENCE [LARGE SCALE GENOMIC DNA]</scope>
    <source>
        <strain evidence="10">CD36 / ATCC MYA-646 / CBS 7987 / NCPF 3949 / NRRL Y-17841</strain>
    </source>
</reference>
<sequence>MDVIGLLQIVPLNKTPLILSKLSREQEKHARPSVSGNVITVPLLRHQVLTIGRSPKCKLQIMNPTVSMEHCIIWAIQFDSESNLITYISDKSRNGITHNETDMSCGLTYILENGDTIGIKTAAYITYKCSQNDISSQTELNQPIEDWEISSKIIGSGSFGAVYVAKKPNNPKLFAVKITQNNQSEYFSDKNKPTQESYLLSKINHPNIIQIYDTIARNSKIFLFQDLICGGDLFSYLVKDDYLKAIPEREAIFIVFQIMKALQFLHKKLKIVHRDLKLDNILLELPIPKTKIYLCDFGIAKYLGHNNRTNTCVGTLEYSAPEVFKSDKSGDKAVQPYDFKCDIWSLGVITHILLSGVSPFYSESKEKIIKASRLGQLNLAKPQFNKVSLSGKSCIKRLLQVEAASRMDINDCFDHDWIKLQRKKLEKTYRSVVGTGGNYAPLPLNQTLQHTKRKKT</sequence>
<dbReference type="PROSITE" id="PS00107">
    <property type="entry name" value="PROTEIN_KINASE_ATP"/>
    <property type="match status" value="1"/>
</dbReference>